<proteinExistence type="predicted"/>
<dbReference type="InterPro" id="IPR005074">
    <property type="entry name" value="Peptidase_C39"/>
</dbReference>
<dbReference type="GO" id="GO:0006508">
    <property type="term" value="P:proteolysis"/>
    <property type="evidence" value="ECO:0007669"/>
    <property type="project" value="InterPro"/>
</dbReference>
<evidence type="ECO:0000256" key="1">
    <source>
        <dbReference type="SAM" id="Phobius"/>
    </source>
</evidence>
<dbReference type="Proteomes" id="UP000316770">
    <property type="component" value="Chromosome"/>
</dbReference>
<protein>
    <submittedName>
        <fullName evidence="3">Peptidase C39 family protein</fullName>
    </submittedName>
</protein>
<keyword evidence="1" id="KW-0812">Transmembrane</keyword>
<gene>
    <name evidence="3" type="ORF">Mal33_06200</name>
</gene>
<dbReference type="EMBL" id="CP036318">
    <property type="protein sequence ID" value="QDV54665.1"/>
    <property type="molecule type" value="Genomic_DNA"/>
</dbReference>
<evidence type="ECO:0000259" key="2">
    <source>
        <dbReference type="Pfam" id="PF03412"/>
    </source>
</evidence>
<accession>A0A518INK8</accession>
<feature type="transmembrane region" description="Helical" evidence="1">
    <location>
        <begin position="117"/>
        <end position="137"/>
    </location>
</feature>
<evidence type="ECO:0000313" key="3">
    <source>
        <dbReference type="EMBL" id="QDV54665.1"/>
    </source>
</evidence>
<reference evidence="3 4" key="1">
    <citation type="submission" date="2019-02" db="EMBL/GenBank/DDBJ databases">
        <title>Deep-cultivation of Planctomycetes and their phenomic and genomic characterization uncovers novel biology.</title>
        <authorList>
            <person name="Wiegand S."/>
            <person name="Jogler M."/>
            <person name="Boedeker C."/>
            <person name="Pinto D."/>
            <person name="Vollmers J."/>
            <person name="Rivas-Marin E."/>
            <person name="Kohn T."/>
            <person name="Peeters S.H."/>
            <person name="Heuer A."/>
            <person name="Rast P."/>
            <person name="Oberbeckmann S."/>
            <person name="Bunk B."/>
            <person name="Jeske O."/>
            <person name="Meyerdierks A."/>
            <person name="Storesund J.E."/>
            <person name="Kallscheuer N."/>
            <person name="Luecker S."/>
            <person name="Lage O.M."/>
            <person name="Pohl T."/>
            <person name="Merkel B.J."/>
            <person name="Hornburger P."/>
            <person name="Mueller R.-W."/>
            <person name="Bruemmer F."/>
            <person name="Labrenz M."/>
            <person name="Spormann A.M."/>
            <person name="Op den Camp H."/>
            <person name="Overmann J."/>
            <person name="Amann R."/>
            <person name="Jetten M.S.M."/>
            <person name="Mascher T."/>
            <person name="Medema M.H."/>
            <person name="Devos D.P."/>
            <person name="Kaster A.-K."/>
            <person name="Ovreas L."/>
            <person name="Rohde M."/>
            <person name="Galperin M.Y."/>
            <person name="Jogler C."/>
        </authorList>
    </citation>
    <scope>NUCLEOTIDE SEQUENCE [LARGE SCALE GENOMIC DNA]</scope>
    <source>
        <strain evidence="3 4">Mal33</strain>
    </source>
</reference>
<evidence type="ECO:0000313" key="4">
    <source>
        <dbReference type="Proteomes" id="UP000316770"/>
    </source>
</evidence>
<dbReference type="AlphaFoldDB" id="A0A518INK8"/>
<keyword evidence="1" id="KW-1133">Transmembrane helix</keyword>
<dbReference type="GO" id="GO:0008233">
    <property type="term" value="F:peptidase activity"/>
    <property type="evidence" value="ECO:0007669"/>
    <property type="project" value="InterPro"/>
</dbReference>
<dbReference type="GO" id="GO:0005524">
    <property type="term" value="F:ATP binding"/>
    <property type="evidence" value="ECO:0007669"/>
    <property type="project" value="InterPro"/>
</dbReference>
<keyword evidence="4" id="KW-1185">Reference proteome</keyword>
<keyword evidence="1" id="KW-0472">Membrane</keyword>
<feature type="domain" description="Peptidase C39" evidence="2">
    <location>
        <begin position="6"/>
        <end position="103"/>
    </location>
</feature>
<name>A0A518INK8_9BACT</name>
<sequence>MPDLRLAFDEQLNGEHTYQQVADAAQKCGLVTQFVSHDTTRLAVGKLPLIAAIRKPNGHMHFIVLFGQRDNKIQVLDSPLPARWIDKNQLITVWNGDGLYCATSVHQLMEEGVKRDFASVPLGGSLLIVFLAIYFGCKFCR</sequence>
<organism evidence="3 4">
    <name type="scientific">Rosistilla oblonga</name>
    <dbReference type="NCBI Taxonomy" id="2527990"/>
    <lineage>
        <taxon>Bacteria</taxon>
        <taxon>Pseudomonadati</taxon>
        <taxon>Planctomycetota</taxon>
        <taxon>Planctomycetia</taxon>
        <taxon>Pirellulales</taxon>
        <taxon>Pirellulaceae</taxon>
        <taxon>Rosistilla</taxon>
    </lineage>
</organism>
<dbReference type="Gene3D" id="3.90.70.10">
    <property type="entry name" value="Cysteine proteinases"/>
    <property type="match status" value="1"/>
</dbReference>
<dbReference type="GO" id="GO:0016020">
    <property type="term" value="C:membrane"/>
    <property type="evidence" value="ECO:0007669"/>
    <property type="project" value="InterPro"/>
</dbReference>
<dbReference type="Pfam" id="PF03412">
    <property type="entry name" value="Peptidase_C39"/>
    <property type="match status" value="1"/>
</dbReference>